<keyword evidence="4" id="KW-0472">Membrane</keyword>
<dbReference type="PANTHER" id="PTHR32303:SF10">
    <property type="entry name" value="OUTER MEMBRANE PROTEIN ASSEMBLY FACTOR BAMB"/>
    <property type="match status" value="1"/>
</dbReference>
<evidence type="ECO:0000259" key="5">
    <source>
        <dbReference type="Pfam" id="PF01011"/>
    </source>
</evidence>
<comment type="similarity">
    <text evidence="2">Belongs to the bacterial PQQ dehydrogenase family.</text>
</comment>
<dbReference type="SUPFAM" id="SSF50998">
    <property type="entry name" value="Quinoprotein alcohol dehydrogenase-like"/>
    <property type="match status" value="1"/>
</dbReference>
<keyword evidence="4" id="KW-0812">Transmembrane</keyword>
<dbReference type="Pfam" id="PF01011">
    <property type="entry name" value="PQQ"/>
    <property type="match status" value="1"/>
</dbReference>
<comment type="cofactor">
    <cofactor evidence="1">
        <name>pyrroloquinoline quinone</name>
        <dbReference type="ChEBI" id="CHEBI:58442"/>
    </cofactor>
</comment>
<organism evidence="7">
    <name type="scientific">uncultured marine thaumarchaeote AD1000_70_G10</name>
    <dbReference type="NCBI Taxonomy" id="1455934"/>
    <lineage>
        <taxon>Archaea</taxon>
        <taxon>Nitrososphaerota</taxon>
        <taxon>environmental samples</taxon>
    </lineage>
</organism>
<accession>A0A075FXA2</accession>
<evidence type="ECO:0000256" key="4">
    <source>
        <dbReference type="SAM" id="Phobius"/>
    </source>
</evidence>
<dbReference type="PANTHER" id="PTHR32303">
    <property type="entry name" value="QUINOPROTEIN ALCOHOL DEHYDROGENASE (CYTOCHROME C)"/>
    <property type="match status" value="1"/>
</dbReference>
<dbReference type="InterPro" id="IPR002372">
    <property type="entry name" value="PQQ_rpt_dom"/>
</dbReference>
<keyword evidence="4" id="KW-1133">Transmembrane helix</keyword>
<name>A0A075FXA2_9ARCH</name>
<dbReference type="GO" id="GO:0052934">
    <property type="term" value="F:alcohol dehydrogenase (cytochrome c) activity"/>
    <property type="evidence" value="ECO:0007669"/>
    <property type="project" value="UniProtKB-EC"/>
</dbReference>
<proteinExistence type="inferred from homology"/>
<dbReference type="AlphaFoldDB" id="A0A075FXA2"/>
<evidence type="ECO:0000313" key="7">
    <source>
        <dbReference type="EMBL" id="AIE95879.1"/>
    </source>
</evidence>
<dbReference type="SMART" id="SM00564">
    <property type="entry name" value="PQQ"/>
    <property type="match status" value="6"/>
</dbReference>
<dbReference type="InterPro" id="IPR011047">
    <property type="entry name" value="Quinoprotein_ADH-like_sf"/>
</dbReference>
<dbReference type="Gene3D" id="2.140.10.10">
    <property type="entry name" value="Quinoprotein alcohol dehydrogenase-like superfamily"/>
    <property type="match status" value="1"/>
</dbReference>
<feature type="domain" description="Pyrrolo-quinoline quinone repeat" evidence="5">
    <location>
        <begin position="33"/>
        <end position="370"/>
    </location>
</feature>
<sequence>MIVNKHFYAIFISLLLLITSIPLVISQDADLNWIKPAADEQNTNFHPQEDINKDNVDNLVLSWIYQVPEDPFKIPYVAPALGLQTAPLVVSGIVYIATFYNRIIAINAETGAEVWQYQVDVMEFVDEEWWWPVLSQKSVTYHDGTIYFMASDCRIIALDALNGAEIFVIKDVCKDVEGNTGLYFGEHAPVVFENLLIARPSVQDGGGRGFVVAYDIDTQKEVWRWFSVPPSGGDPEWGLNDVSKGNINPYPGDWGNTDLIGGGAVWSMFGIDHEDRVIYFTTGSSSGVFDAALRPGPNLFASSIIALNVDNGEMKWYYQVAPHDINDHEVGWSVILAETEINGQMKKVVMAGSKTDHVFILDADNGEPLHTPLMLGNNAFNVPNDNAGNNADLTISQRSLVGKSFCPGGNGGIEHAGAFSSGILYYVSQKVCWTVTEGPVDYKGKDIQGFLYGSVPGERQNSTLFAIDVNDMSIDWTFEMPNRYQSSGVMVSGGVVYLVDRASVMYAVDVETGKELRRIQWGGLGAGTVTLGATARGDMMLFVPSGGGQVAANTPGIIAAFKLPDDVSGQTSIVGDLQENIFILIALVAVGIAIYSVYNNKNRG</sequence>
<evidence type="ECO:0000256" key="2">
    <source>
        <dbReference type="ARBA" id="ARBA00008156"/>
    </source>
</evidence>
<protein>
    <submittedName>
        <fullName evidence="7">Alcohol dehydrogenase (Acceptor)</fullName>
        <ecNumber evidence="7">1.1.2.8</ecNumber>
    </submittedName>
</protein>
<keyword evidence="3 7" id="KW-0560">Oxidoreductase</keyword>
<evidence type="ECO:0000259" key="6">
    <source>
        <dbReference type="Pfam" id="PF13360"/>
    </source>
</evidence>
<dbReference type="InterPro" id="IPR018391">
    <property type="entry name" value="PQQ_b-propeller_rpt"/>
</dbReference>
<feature type="transmembrane region" description="Helical" evidence="4">
    <location>
        <begin position="581"/>
        <end position="598"/>
    </location>
</feature>
<evidence type="ECO:0000256" key="3">
    <source>
        <dbReference type="ARBA" id="ARBA00023002"/>
    </source>
</evidence>
<feature type="domain" description="Pyrrolo-quinoline quinone repeat" evidence="6">
    <location>
        <begin position="461"/>
        <end position="552"/>
    </location>
</feature>
<reference evidence="7" key="1">
    <citation type="journal article" date="2014" name="Genome Biol. Evol.">
        <title>Pangenome evidence for extensive interdomain horizontal transfer affecting lineage core and shell genes in uncultured planktonic thaumarchaeota and euryarchaeota.</title>
        <authorList>
            <person name="Deschamps P."/>
            <person name="Zivanovic Y."/>
            <person name="Moreira D."/>
            <person name="Rodriguez-Valera F."/>
            <person name="Lopez-Garcia P."/>
        </authorList>
    </citation>
    <scope>NUCLEOTIDE SEQUENCE</scope>
</reference>
<dbReference type="Pfam" id="PF13360">
    <property type="entry name" value="PQQ_2"/>
    <property type="match status" value="1"/>
</dbReference>
<evidence type="ECO:0000256" key="1">
    <source>
        <dbReference type="ARBA" id="ARBA00001931"/>
    </source>
</evidence>
<dbReference type="EC" id="1.1.2.8" evidence="7"/>
<dbReference type="EMBL" id="KF900463">
    <property type="protein sequence ID" value="AIE95879.1"/>
    <property type="molecule type" value="Genomic_DNA"/>
</dbReference>